<evidence type="ECO:0000256" key="5">
    <source>
        <dbReference type="PIRSR" id="PIRSR000106-1"/>
    </source>
</evidence>
<dbReference type="Pfam" id="PF03949">
    <property type="entry name" value="Malic_M"/>
    <property type="match status" value="1"/>
</dbReference>
<dbReference type="Pfam" id="PF00390">
    <property type="entry name" value="malic"/>
    <property type="match status" value="1"/>
</dbReference>
<feature type="domain" description="Malic enzyme NAD-binding" evidence="8">
    <location>
        <begin position="259"/>
        <end position="525"/>
    </location>
</feature>
<accession>A0A8K0JLA5</accession>
<organism evidence="10 11">
    <name type="scientific">Filobasidium floriforme</name>
    <dbReference type="NCBI Taxonomy" id="5210"/>
    <lineage>
        <taxon>Eukaryota</taxon>
        <taxon>Fungi</taxon>
        <taxon>Dikarya</taxon>
        <taxon>Basidiomycota</taxon>
        <taxon>Agaricomycotina</taxon>
        <taxon>Tremellomycetes</taxon>
        <taxon>Filobasidiales</taxon>
        <taxon>Filobasidiaceae</taxon>
        <taxon>Filobasidium</taxon>
    </lineage>
</organism>
<reference evidence="10" key="1">
    <citation type="submission" date="2020-04" db="EMBL/GenBank/DDBJ databases">
        <title>Analysis of mating type loci in Filobasidium floriforme.</title>
        <authorList>
            <person name="Nowrousian M."/>
        </authorList>
    </citation>
    <scope>NUCLEOTIDE SEQUENCE</scope>
    <source>
        <strain evidence="10">CBS 6242</strain>
    </source>
</reference>
<evidence type="ECO:0008006" key="12">
    <source>
        <dbReference type="Google" id="ProtNLM"/>
    </source>
</evidence>
<keyword evidence="4" id="KW-0520">NAD</keyword>
<evidence type="ECO:0000256" key="4">
    <source>
        <dbReference type="ARBA" id="ARBA00023027"/>
    </source>
</evidence>
<keyword evidence="11" id="KW-1185">Reference proteome</keyword>
<dbReference type="SUPFAM" id="SSF51735">
    <property type="entry name" value="NAD(P)-binding Rossmann-fold domains"/>
    <property type="match status" value="1"/>
</dbReference>
<evidence type="ECO:0000259" key="9">
    <source>
        <dbReference type="SMART" id="SM01274"/>
    </source>
</evidence>
<comment type="similarity">
    <text evidence="2">Belongs to the malic enzymes family.</text>
</comment>
<dbReference type="InterPro" id="IPR012301">
    <property type="entry name" value="Malic_N_dom"/>
</dbReference>
<comment type="caution">
    <text evidence="10">The sequence shown here is derived from an EMBL/GenBank/DDBJ whole genome shotgun (WGS) entry which is preliminary data.</text>
</comment>
<dbReference type="SUPFAM" id="SSF53223">
    <property type="entry name" value="Aminoacid dehydrogenase-like, N-terminal domain"/>
    <property type="match status" value="1"/>
</dbReference>
<dbReference type="SMART" id="SM01274">
    <property type="entry name" value="malic"/>
    <property type="match status" value="1"/>
</dbReference>
<dbReference type="OrthoDB" id="5365701at2759"/>
<evidence type="ECO:0000256" key="1">
    <source>
        <dbReference type="ARBA" id="ARBA00001936"/>
    </source>
</evidence>
<evidence type="ECO:0000256" key="3">
    <source>
        <dbReference type="ARBA" id="ARBA00022723"/>
    </source>
</evidence>
<name>A0A8K0JLA5_9TREE</name>
<dbReference type="InterPro" id="IPR046346">
    <property type="entry name" value="Aminoacid_DH-like_N_sf"/>
</dbReference>
<comment type="cofactor">
    <cofactor evidence="1">
        <name>Mn(2+)</name>
        <dbReference type="ChEBI" id="CHEBI:29035"/>
    </cofactor>
</comment>
<keyword evidence="3 7" id="KW-0479">Metal-binding</keyword>
<evidence type="ECO:0000313" key="11">
    <source>
        <dbReference type="Proteomes" id="UP000812966"/>
    </source>
</evidence>
<gene>
    <name evidence="10" type="ORF">FFLO_03106</name>
</gene>
<evidence type="ECO:0000259" key="8">
    <source>
        <dbReference type="SMART" id="SM00919"/>
    </source>
</evidence>
<feature type="binding site" evidence="6">
    <location>
        <position position="456"/>
    </location>
    <ligand>
        <name>(S)-malate</name>
        <dbReference type="ChEBI" id="CHEBI:15589"/>
    </ligand>
</feature>
<proteinExistence type="inferred from homology"/>
<dbReference type="SMART" id="SM00919">
    <property type="entry name" value="Malic_M"/>
    <property type="match status" value="1"/>
</dbReference>
<dbReference type="FunFam" id="3.40.50.720:FF:000182">
    <property type="entry name" value="NAD-dependent malic enzyme"/>
    <property type="match status" value="1"/>
</dbReference>
<dbReference type="PANTHER" id="PTHR23406:SF34">
    <property type="entry name" value="NAD-DEPENDENT MALIC ENZYME, MITOCHONDRIAL"/>
    <property type="match status" value="1"/>
</dbReference>
<dbReference type="Proteomes" id="UP000812966">
    <property type="component" value="Unassembled WGS sequence"/>
</dbReference>
<feature type="active site" description="Proton donor" evidence="5">
    <location>
        <position position="91"/>
    </location>
</feature>
<dbReference type="GO" id="GO:0046872">
    <property type="term" value="F:metal ion binding"/>
    <property type="evidence" value="ECO:0007669"/>
    <property type="project" value="UniProtKB-KW"/>
</dbReference>
<dbReference type="GO" id="GO:0005829">
    <property type="term" value="C:cytosol"/>
    <property type="evidence" value="ECO:0007669"/>
    <property type="project" value="TreeGrafter"/>
</dbReference>
<dbReference type="NCBIfam" id="NF010052">
    <property type="entry name" value="PRK13529.1"/>
    <property type="match status" value="1"/>
</dbReference>
<dbReference type="InterPro" id="IPR001891">
    <property type="entry name" value="Malic_OxRdtase"/>
</dbReference>
<evidence type="ECO:0000256" key="6">
    <source>
        <dbReference type="PIRSR" id="PIRSR000106-2"/>
    </source>
</evidence>
<feature type="binding site" evidence="6">
    <location>
        <position position="410"/>
    </location>
    <ligand>
        <name>(S)-malate</name>
        <dbReference type="ChEBI" id="CHEBI:15589"/>
    </ligand>
</feature>
<sequence length="564" mass="62285">MTALKVALKGPSLLLNPSLNKGSAFTRKEREEFGLMGLLPIQSNSLEEQQNRAYEQYQNHQSNLSLRTPQNWVLFYSLIIRHLKEMFPVIYTPTEAEAIANFSHLFRRPEGIWLSPSDEEHMEQSLINVMDGQEFDLVVVSDGEAILGIGDQGSGAIGISSAKGMIYTLVAGVDPARILPVALDVGTNNKDLLEDDMYLGWRHERMRGETYLKFVDKFVSLIRKHQPNALLHFEDFGVDNAQKLLDTYRDEHPVFNDDVQGTGAVTLATLQAALIVTGGKLSEQRIISFGAGSAGLGIARQLRDAAILLDGVSEEEANKLIFLVDKHGLLKQGISDKIRDGIDRGFVRKDRDEKDIGEWPEGENDLLEVIKRVKPTVLIGTSTVAGAFNEEIVRAMAEGTERPIILPLSNPTSKCEAHPKDLMKWTNGKALIATGSPYDPVDMPGSSEKYEVAECNNALVYPGLGMGAIVSKADRVTDKMIVAACKALGDMSPARKDPKKPLLPDFEDAQAVNMEIALAVVKAAIDEGISDLKVPEEDLRSYLEERTWKAEYAEYKYDPEGIAF</sequence>
<dbReference type="Gene3D" id="3.40.50.10380">
    <property type="entry name" value="Malic enzyme, N-terminal domain"/>
    <property type="match status" value="1"/>
</dbReference>
<dbReference type="InterPro" id="IPR012302">
    <property type="entry name" value="Malic_NAD-bd"/>
</dbReference>
<dbReference type="AlphaFoldDB" id="A0A8K0JLA5"/>
<dbReference type="PANTHER" id="PTHR23406">
    <property type="entry name" value="MALIC ENZYME-RELATED"/>
    <property type="match status" value="1"/>
</dbReference>
<dbReference type="GO" id="GO:0006108">
    <property type="term" value="P:malate metabolic process"/>
    <property type="evidence" value="ECO:0007669"/>
    <property type="project" value="TreeGrafter"/>
</dbReference>
<feature type="binding site" evidence="7">
    <location>
        <position position="235"/>
    </location>
    <ligand>
        <name>a divalent metal cation</name>
        <dbReference type="ChEBI" id="CHEBI:60240"/>
    </ligand>
</feature>
<dbReference type="GO" id="GO:0051287">
    <property type="term" value="F:NAD binding"/>
    <property type="evidence" value="ECO:0007669"/>
    <property type="project" value="InterPro"/>
</dbReference>
<feature type="domain" description="Malic enzyme N-terminal" evidence="9">
    <location>
        <begin position="68"/>
        <end position="249"/>
    </location>
</feature>
<comment type="cofactor">
    <cofactor evidence="7">
        <name>Mg(2+)</name>
        <dbReference type="ChEBI" id="CHEBI:18420"/>
    </cofactor>
    <cofactor evidence="7">
        <name>Mn(2+)</name>
        <dbReference type="ChEBI" id="CHEBI:29035"/>
    </cofactor>
    <text evidence="7">Divalent metal cations. Prefers magnesium or manganese.</text>
</comment>
<evidence type="ECO:0000256" key="7">
    <source>
        <dbReference type="PIRSR" id="PIRSR000106-3"/>
    </source>
</evidence>
<dbReference type="EMBL" id="JABELV010000055">
    <property type="protein sequence ID" value="KAG7548993.1"/>
    <property type="molecule type" value="Genomic_DNA"/>
</dbReference>
<evidence type="ECO:0000313" key="10">
    <source>
        <dbReference type="EMBL" id="KAG7548993.1"/>
    </source>
</evidence>
<feature type="binding site" evidence="7">
    <location>
        <position position="234"/>
    </location>
    <ligand>
        <name>a divalent metal cation</name>
        <dbReference type="ChEBI" id="CHEBI:60240"/>
    </ligand>
</feature>
<dbReference type="InterPro" id="IPR036291">
    <property type="entry name" value="NAD(P)-bd_dom_sf"/>
</dbReference>
<feature type="active site" description="Proton acceptor" evidence="5">
    <location>
        <position position="163"/>
    </location>
</feature>
<feature type="binding site" evidence="7">
    <location>
        <position position="258"/>
    </location>
    <ligand>
        <name>a divalent metal cation</name>
        <dbReference type="ChEBI" id="CHEBI:60240"/>
    </ligand>
</feature>
<dbReference type="PRINTS" id="PR00072">
    <property type="entry name" value="MALOXRDTASE"/>
</dbReference>
<dbReference type="GO" id="GO:0005739">
    <property type="term" value="C:mitochondrion"/>
    <property type="evidence" value="ECO:0007669"/>
    <property type="project" value="TreeGrafter"/>
</dbReference>
<dbReference type="Gene3D" id="3.40.50.720">
    <property type="entry name" value="NAD(P)-binding Rossmann-like Domain"/>
    <property type="match status" value="1"/>
</dbReference>
<evidence type="ECO:0000256" key="2">
    <source>
        <dbReference type="ARBA" id="ARBA00008785"/>
    </source>
</evidence>
<protein>
    <recommendedName>
        <fullName evidence="12">Malic enzyme</fullName>
    </recommendedName>
</protein>
<dbReference type="GO" id="GO:0004471">
    <property type="term" value="F:malate dehydrogenase (decarboxylating) (NAD+) activity"/>
    <property type="evidence" value="ECO:0007669"/>
    <property type="project" value="TreeGrafter"/>
</dbReference>
<dbReference type="InterPro" id="IPR037062">
    <property type="entry name" value="Malic_N_dom_sf"/>
</dbReference>
<dbReference type="PIRSF" id="PIRSF000106">
    <property type="entry name" value="ME"/>
    <property type="match status" value="1"/>
</dbReference>